<dbReference type="InterPro" id="IPR036866">
    <property type="entry name" value="RibonucZ/Hydroxyglut_hydro"/>
</dbReference>
<organism evidence="6">
    <name type="scientific">marine metagenome</name>
    <dbReference type="NCBI Taxonomy" id="408172"/>
    <lineage>
        <taxon>unclassified sequences</taxon>
        <taxon>metagenomes</taxon>
        <taxon>ecological metagenomes</taxon>
    </lineage>
</organism>
<dbReference type="PANTHER" id="PTHR42978:SF6">
    <property type="entry name" value="QUORUM-QUENCHING LACTONASE YTNP-RELATED"/>
    <property type="match status" value="1"/>
</dbReference>
<dbReference type="SMART" id="SM00849">
    <property type="entry name" value="Lactamase_B"/>
    <property type="match status" value="1"/>
</dbReference>
<proteinExistence type="inferred from homology"/>
<feature type="domain" description="Metallo-beta-lactamase" evidence="5">
    <location>
        <begin position="45"/>
        <end position="253"/>
    </location>
</feature>
<evidence type="ECO:0000256" key="4">
    <source>
        <dbReference type="ARBA" id="ARBA00022833"/>
    </source>
</evidence>
<accession>A0A381Q5Y1</accession>
<dbReference type="AlphaFoldDB" id="A0A381Q5Y1"/>
<dbReference type="EMBL" id="UINC01001205">
    <property type="protein sequence ID" value="SUZ74274.1"/>
    <property type="molecule type" value="Genomic_DNA"/>
</dbReference>
<gene>
    <name evidence="6" type="ORF">METZ01_LOCUS27128</name>
</gene>
<dbReference type="PANTHER" id="PTHR42978">
    <property type="entry name" value="QUORUM-QUENCHING LACTONASE YTNP-RELATED-RELATED"/>
    <property type="match status" value="1"/>
</dbReference>
<dbReference type="InterPro" id="IPR051013">
    <property type="entry name" value="MBL_superfamily_lactonases"/>
</dbReference>
<evidence type="ECO:0000256" key="2">
    <source>
        <dbReference type="ARBA" id="ARBA00022723"/>
    </source>
</evidence>
<evidence type="ECO:0000259" key="5">
    <source>
        <dbReference type="SMART" id="SM00849"/>
    </source>
</evidence>
<name>A0A381Q5Y1_9ZZZZ</name>
<evidence type="ECO:0000313" key="6">
    <source>
        <dbReference type="EMBL" id="SUZ74274.1"/>
    </source>
</evidence>
<dbReference type="SUPFAM" id="SSF56281">
    <property type="entry name" value="Metallo-hydrolase/oxidoreductase"/>
    <property type="match status" value="1"/>
</dbReference>
<dbReference type="GO" id="GO:0016787">
    <property type="term" value="F:hydrolase activity"/>
    <property type="evidence" value="ECO:0007669"/>
    <property type="project" value="UniProtKB-KW"/>
</dbReference>
<dbReference type="InterPro" id="IPR001279">
    <property type="entry name" value="Metallo-B-lactamas"/>
</dbReference>
<dbReference type="Pfam" id="PF00753">
    <property type="entry name" value="Lactamase_B"/>
    <property type="match status" value="1"/>
</dbReference>
<dbReference type="GO" id="GO:0046872">
    <property type="term" value="F:metal ion binding"/>
    <property type="evidence" value="ECO:0007669"/>
    <property type="project" value="UniProtKB-KW"/>
</dbReference>
<keyword evidence="3" id="KW-0378">Hydrolase</keyword>
<protein>
    <recommendedName>
        <fullName evidence="5">Metallo-beta-lactamase domain-containing protein</fullName>
    </recommendedName>
</protein>
<comment type="similarity">
    <text evidence="1">Belongs to the metallo-beta-lactamase superfamily.</text>
</comment>
<evidence type="ECO:0000256" key="3">
    <source>
        <dbReference type="ARBA" id="ARBA00022801"/>
    </source>
</evidence>
<evidence type="ECO:0000256" key="1">
    <source>
        <dbReference type="ARBA" id="ARBA00007749"/>
    </source>
</evidence>
<reference evidence="6" key="1">
    <citation type="submission" date="2018-05" db="EMBL/GenBank/DDBJ databases">
        <authorList>
            <person name="Lanie J.A."/>
            <person name="Ng W.-L."/>
            <person name="Kazmierczak K.M."/>
            <person name="Andrzejewski T.M."/>
            <person name="Davidsen T.M."/>
            <person name="Wayne K.J."/>
            <person name="Tettelin H."/>
            <person name="Glass J.I."/>
            <person name="Rusch D."/>
            <person name="Podicherti R."/>
            <person name="Tsui H.-C.T."/>
            <person name="Winkler M.E."/>
        </authorList>
    </citation>
    <scope>NUCLEOTIDE SEQUENCE</scope>
</reference>
<keyword evidence="4" id="KW-0862">Zinc</keyword>
<sequence>MMSTAVKIISDGVIKMDGGSMFGQVPKVAWESSVVTDRKNRMTLGLNCLLLQVSGHNVLVDTGIGSKEVDQDKENLGLVPSRLLKGLKGVGLTPKDISAVVLSHLHFDHSGGCTRLDRAGNLVPTFPKAKYYVQSKCWEEACNPNERCHGSHRAENFLPIEERGQLELLDGDSEIMPGLNVIVTDGHAQGHQMVMFNHGGDRVVYLGDIVPTPHHLNLVAISAFDSSPERTLEQKRDLLSQAEAQGWLLVFSHGHEVKAGYLERRGEMGYLRPVDL</sequence>
<dbReference type="Gene3D" id="3.60.15.10">
    <property type="entry name" value="Ribonuclease Z/Hydroxyacylglutathione hydrolase-like"/>
    <property type="match status" value="1"/>
</dbReference>
<keyword evidence="2" id="KW-0479">Metal-binding</keyword>